<dbReference type="AlphaFoldDB" id="A0A1M6Y8U2"/>
<evidence type="ECO:0000256" key="1">
    <source>
        <dbReference type="SAM" id="MobiDB-lite"/>
    </source>
</evidence>
<protein>
    <submittedName>
        <fullName evidence="2">Uncharacterized protein</fullName>
    </submittedName>
</protein>
<organism evidence="2 3">
    <name type="scientific">Pseudonocardia thermophila</name>
    <dbReference type="NCBI Taxonomy" id="1848"/>
    <lineage>
        <taxon>Bacteria</taxon>
        <taxon>Bacillati</taxon>
        <taxon>Actinomycetota</taxon>
        <taxon>Actinomycetes</taxon>
        <taxon>Pseudonocardiales</taxon>
        <taxon>Pseudonocardiaceae</taxon>
        <taxon>Pseudonocardia</taxon>
    </lineage>
</organism>
<gene>
    <name evidence="2" type="ORF">SAMN05443637_11956</name>
</gene>
<dbReference type="Proteomes" id="UP000184363">
    <property type="component" value="Unassembled WGS sequence"/>
</dbReference>
<sequence length="76" mass="7787">MASKDGHRSGCPPLSAPAVRADDELIERLRRGEVPTCADPLVRLLAAWRAEVAAGIDAGIDTGIGTGTDTAMTGGQ</sequence>
<keyword evidence="3" id="KW-1185">Reference proteome</keyword>
<accession>A0A1M6Y8U2</accession>
<feature type="region of interest" description="Disordered" evidence="1">
    <location>
        <begin position="1"/>
        <end position="21"/>
    </location>
</feature>
<dbReference type="OrthoDB" id="5191711at2"/>
<evidence type="ECO:0000313" key="2">
    <source>
        <dbReference type="EMBL" id="SHL14667.1"/>
    </source>
</evidence>
<dbReference type="EMBL" id="FRAP01000019">
    <property type="protein sequence ID" value="SHL14667.1"/>
    <property type="molecule type" value="Genomic_DNA"/>
</dbReference>
<proteinExistence type="predicted"/>
<evidence type="ECO:0000313" key="3">
    <source>
        <dbReference type="Proteomes" id="UP000184363"/>
    </source>
</evidence>
<name>A0A1M6Y8U2_PSETH</name>
<dbReference type="RefSeq" id="WP_073459210.1">
    <property type="nucleotide sequence ID" value="NZ_CALGVN010000014.1"/>
</dbReference>
<reference evidence="2 3" key="1">
    <citation type="submission" date="2016-11" db="EMBL/GenBank/DDBJ databases">
        <authorList>
            <person name="Jaros S."/>
            <person name="Januszkiewicz K."/>
            <person name="Wedrychowicz H."/>
        </authorList>
    </citation>
    <scope>NUCLEOTIDE SEQUENCE [LARGE SCALE GENOMIC DNA]</scope>
    <source>
        <strain evidence="2 3">DSM 43832</strain>
    </source>
</reference>